<protein>
    <submittedName>
        <fullName evidence="4">Myosin_tail_1 domain-containing protein</fullName>
    </submittedName>
</protein>
<dbReference type="EMBL" id="UZAE01002147">
    <property type="protein sequence ID" value="VDN99452.1"/>
    <property type="molecule type" value="Genomic_DNA"/>
</dbReference>
<accession>A0A0R3T956</accession>
<feature type="region of interest" description="Disordered" evidence="1">
    <location>
        <begin position="108"/>
        <end position="141"/>
    </location>
</feature>
<reference evidence="4" key="1">
    <citation type="submission" date="2017-02" db="UniProtKB">
        <authorList>
            <consortium name="WormBaseParasite"/>
        </authorList>
    </citation>
    <scope>IDENTIFICATION</scope>
</reference>
<evidence type="ECO:0000313" key="4">
    <source>
        <dbReference type="WBParaSite" id="HNAJ_0000359501-mRNA-1"/>
    </source>
</evidence>
<gene>
    <name evidence="2" type="ORF">HNAJ_LOCUS3593</name>
</gene>
<evidence type="ECO:0000313" key="2">
    <source>
        <dbReference type="EMBL" id="VDN99452.1"/>
    </source>
</evidence>
<proteinExistence type="predicted"/>
<dbReference type="WBParaSite" id="HNAJ_0000359501-mRNA-1">
    <property type="protein sequence ID" value="HNAJ_0000359501-mRNA-1"/>
    <property type="gene ID" value="HNAJ_0000359501"/>
</dbReference>
<name>A0A0R3T956_RODNA</name>
<dbReference type="Proteomes" id="UP000278807">
    <property type="component" value="Unassembled WGS sequence"/>
</dbReference>
<reference evidence="2 3" key="2">
    <citation type="submission" date="2018-11" db="EMBL/GenBank/DDBJ databases">
        <authorList>
            <consortium name="Pathogen Informatics"/>
        </authorList>
    </citation>
    <scope>NUCLEOTIDE SEQUENCE [LARGE SCALE GENOMIC DNA]</scope>
</reference>
<dbReference type="AlphaFoldDB" id="A0A0R3T956"/>
<feature type="compositionally biased region" description="Polar residues" evidence="1">
    <location>
        <begin position="122"/>
        <end position="132"/>
    </location>
</feature>
<evidence type="ECO:0000256" key="1">
    <source>
        <dbReference type="SAM" id="MobiDB-lite"/>
    </source>
</evidence>
<sequence length="185" mass="20957">MFRLRNDQIIQLEERKQESGQQVRVLENAALRAGDEMRTSSASLAQGDAELVELREALAASQAAHTAATKRSEEIRAELLGTVEEQQQESDRTLCQKEKQIGVLQESLSSLQKESDKSSKQNVRLKTPQKTPKSILEQPGSECKRRRVCLISPERTSEVEDTQEGRKPKGLILIQWEQWIWGCNT</sequence>
<keyword evidence="3" id="KW-1185">Reference proteome</keyword>
<dbReference type="STRING" id="102285.A0A0R3T956"/>
<evidence type="ECO:0000313" key="3">
    <source>
        <dbReference type="Proteomes" id="UP000278807"/>
    </source>
</evidence>
<organism evidence="4">
    <name type="scientific">Rodentolepis nana</name>
    <name type="common">Dwarf tapeworm</name>
    <name type="synonym">Hymenolepis nana</name>
    <dbReference type="NCBI Taxonomy" id="102285"/>
    <lineage>
        <taxon>Eukaryota</taxon>
        <taxon>Metazoa</taxon>
        <taxon>Spiralia</taxon>
        <taxon>Lophotrochozoa</taxon>
        <taxon>Platyhelminthes</taxon>
        <taxon>Cestoda</taxon>
        <taxon>Eucestoda</taxon>
        <taxon>Cyclophyllidea</taxon>
        <taxon>Hymenolepididae</taxon>
        <taxon>Rodentolepis</taxon>
    </lineage>
</organism>